<keyword evidence="7" id="KW-1185">Reference proteome</keyword>
<dbReference type="PANTHER" id="PTHR42852:SF17">
    <property type="entry name" value="THIOREDOXIN-LIKE PROTEIN HI_1115"/>
    <property type="match status" value="1"/>
</dbReference>
<accession>A0A4Q2SJV8</accession>
<proteinExistence type="predicted"/>
<dbReference type="Gene3D" id="3.40.30.10">
    <property type="entry name" value="Glutaredoxin"/>
    <property type="match status" value="1"/>
</dbReference>
<dbReference type="InterPro" id="IPR050553">
    <property type="entry name" value="Thioredoxin_ResA/DsbE_sf"/>
</dbReference>
<evidence type="ECO:0000256" key="2">
    <source>
        <dbReference type="ARBA" id="ARBA00022748"/>
    </source>
</evidence>
<gene>
    <name evidence="6" type="ORF">EUA07_01595</name>
</gene>
<evidence type="ECO:0000256" key="3">
    <source>
        <dbReference type="SAM" id="MobiDB-lite"/>
    </source>
</evidence>
<comment type="subcellular location">
    <subcellularLocation>
        <location evidence="1">Cell envelope</location>
    </subcellularLocation>
</comment>
<dbReference type="Pfam" id="PF08534">
    <property type="entry name" value="Redoxin"/>
    <property type="match status" value="1"/>
</dbReference>
<protein>
    <submittedName>
        <fullName evidence="6">Redoxin domain-containing protein</fullName>
    </submittedName>
</protein>
<feature type="chain" id="PRO_5020465128" evidence="4">
    <location>
        <begin position="24"/>
        <end position="195"/>
    </location>
</feature>
<reference evidence="6 7" key="1">
    <citation type="submission" date="2019-01" db="EMBL/GenBank/DDBJ databases">
        <title>Novel species of Nocardioides.</title>
        <authorList>
            <person name="Liu Q."/>
            <person name="Xin Y.-H."/>
        </authorList>
    </citation>
    <scope>NUCLEOTIDE SEQUENCE [LARGE SCALE GENOMIC DNA]</scope>
    <source>
        <strain evidence="6 7">CGMCC 4.6875</strain>
    </source>
</reference>
<evidence type="ECO:0000313" key="7">
    <source>
        <dbReference type="Proteomes" id="UP000293291"/>
    </source>
</evidence>
<dbReference type="PANTHER" id="PTHR42852">
    <property type="entry name" value="THIOL:DISULFIDE INTERCHANGE PROTEIN DSBE"/>
    <property type="match status" value="1"/>
</dbReference>
<dbReference type="InterPro" id="IPR017937">
    <property type="entry name" value="Thioredoxin_CS"/>
</dbReference>
<dbReference type="OrthoDB" id="9790194at2"/>
<evidence type="ECO:0000259" key="5">
    <source>
        <dbReference type="PROSITE" id="PS51352"/>
    </source>
</evidence>
<organism evidence="6 7">
    <name type="scientific">Nocardioides ganghwensis</name>
    <dbReference type="NCBI Taxonomy" id="252230"/>
    <lineage>
        <taxon>Bacteria</taxon>
        <taxon>Bacillati</taxon>
        <taxon>Actinomycetota</taxon>
        <taxon>Actinomycetes</taxon>
        <taxon>Propionibacteriales</taxon>
        <taxon>Nocardioidaceae</taxon>
        <taxon>Nocardioides</taxon>
    </lineage>
</organism>
<dbReference type="PROSITE" id="PS00194">
    <property type="entry name" value="THIOREDOXIN_1"/>
    <property type="match status" value="1"/>
</dbReference>
<sequence length="195" mass="19905">MRRLAQAIVAPLAILLAACGGEATTSADAPASSSSPESPVDSPGESPSDSGAADDSEQPDATVPELLDFTSTTVAGEEFDGASLAGSPAVLWFWAPWCPTCRGQVPQVEELARTYGDEVAVVGIGSLDSAEAIAGFAGDVEGITHLEDVDGVLWRRFGVTEQSSFVVLDADGEVAFEAGYGGEDDLAAQVEAVLG</sequence>
<dbReference type="GO" id="GO:0016491">
    <property type="term" value="F:oxidoreductase activity"/>
    <property type="evidence" value="ECO:0007669"/>
    <property type="project" value="InterPro"/>
</dbReference>
<evidence type="ECO:0000313" key="6">
    <source>
        <dbReference type="EMBL" id="RYC04208.1"/>
    </source>
</evidence>
<evidence type="ECO:0000256" key="4">
    <source>
        <dbReference type="SAM" id="SignalP"/>
    </source>
</evidence>
<comment type="caution">
    <text evidence="6">The sequence shown here is derived from an EMBL/GenBank/DDBJ whole genome shotgun (WGS) entry which is preliminary data.</text>
</comment>
<dbReference type="InterPro" id="IPR013766">
    <property type="entry name" value="Thioredoxin_domain"/>
</dbReference>
<feature type="domain" description="Thioredoxin" evidence="5">
    <location>
        <begin position="60"/>
        <end position="195"/>
    </location>
</feature>
<dbReference type="AlphaFoldDB" id="A0A4Q2SJV8"/>
<dbReference type="SUPFAM" id="SSF52833">
    <property type="entry name" value="Thioredoxin-like"/>
    <property type="match status" value="1"/>
</dbReference>
<evidence type="ECO:0000256" key="1">
    <source>
        <dbReference type="ARBA" id="ARBA00004196"/>
    </source>
</evidence>
<feature type="region of interest" description="Disordered" evidence="3">
    <location>
        <begin position="24"/>
        <end position="60"/>
    </location>
</feature>
<keyword evidence="2" id="KW-0201">Cytochrome c-type biogenesis</keyword>
<dbReference type="PROSITE" id="PS51352">
    <property type="entry name" value="THIOREDOXIN_2"/>
    <property type="match status" value="1"/>
</dbReference>
<dbReference type="InterPro" id="IPR036249">
    <property type="entry name" value="Thioredoxin-like_sf"/>
</dbReference>
<name>A0A4Q2SJV8_9ACTN</name>
<dbReference type="PROSITE" id="PS51257">
    <property type="entry name" value="PROKAR_LIPOPROTEIN"/>
    <property type="match status" value="1"/>
</dbReference>
<dbReference type="Proteomes" id="UP000293291">
    <property type="component" value="Unassembled WGS sequence"/>
</dbReference>
<keyword evidence="4" id="KW-0732">Signal</keyword>
<dbReference type="GO" id="GO:0017004">
    <property type="term" value="P:cytochrome complex assembly"/>
    <property type="evidence" value="ECO:0007669"/>
    <property type="project" value="UniProtKB-KW"/>
</dbReference>
<dbReference type="RefSeq" id="WP_129453261.1">
    <property type="nucleotide sequence ID" value="NZ_JACXYX010000002.1"/>
</dbReference>
<dbReference type="EMBL" id="SDWU01000002">
    <property type="protein sequence ID" value="RYC04208.1"/>
    <property type="molecule type" value="Genomic_DNA"/>
</dbReference>
<feature type="signal peptide" evidence="4">
    <location>
        <begin position="1"/>
        <end position="23"/>
    </location>
</feature>
<feature type="compositionally biased region" description="Low complexity" evidence="3">
    <location>
        <begin position="26"/>
        <end position="51"/>
    </location>
</feature>
<dbReference type="InterPro" id="IPR013740">
    <property type="entry name" value="Redoxin"/>
</dbReference>
<dbReference type="GO" id="GO:0030313">
    <property type="term" value="C:cell envelope"/>
    <property type="evidence" value="ECO:0007669"/>
    <property type="project" value="UniProtKB-SubCell"/>
</dbReference>